<keyword evidence="4 9" id="KW-1003">Cell membrane</keyword>
<dbReference type="PANTHER" id="PTHR30386">
    <property type="entry name" value="MEMBRANE FUSION SUBUNIT OF EMRAB-TOLC MULTIDRUG EFFLUX PUMP"/>
    <property type="match status" value="1"/>
</dbReference>
<evidence type="ECO:0000313" key="13">
    <source>
        <dbReference type="EMBL" id="MCK8788111.1"/>
    </source>
</evidence>
<dbReference type="Gene3D" id="2.40.30.170">
    <property type="match status" value="1"/>
</dbReference>
<evidence type="ECO:0000313" key="14">
    <source>
        <dbReference type="Proteomes" id="UP001139516"/>
    </source>
</evidence>
<dbReference type="GO" id="GO:0015031">
    <property type="term" value="P:protein transport"/>
    <property type="evidence" value="ECO:0007669"/>
    <property type="project" value="InterPro"/>
</dbReference>
<name>A0A9X2BY83_9PROT</name>
<dbReference type="EMBL" id="JALPRX010000181">
    <property type="protein sequence ID" value="MCK8788111.1"/>
    <property type="molecule type" value="Genomic_DNA"/>
</dbReference>
<dbReference type="InterPro" id="IPR058781">
    <property type="entry name" value="HH_AprE-like"/>
</dbReference>
<evidence type="ECO:0000256" key="2">
    <source>
        <dbReference type="ARBA" id="ARBA00009477"/>
    </source>
</evidence>
<dbReference type="AlphaFoldDB" id="A0A9X2BY83"/>
<evidence type="ECO:0000256" key="1">
    <source>
        <dbReference type="ARBA" id="ARBA00004377"/>
    </source>
</evidence>
<keyword evidence="3 9" id="KW-0813">Transport</keyword>
<reference evidence="13" key="1">
    <citation type="submission" date="2022-04" db="EMBL/GenBank/DDBJ databases">
        <title>Roseomonas acroporae sp. nov., isolated from coral Acropora digitifera.</title>
        <authorList>
            <person name="Sun H."/>
        </authorList>
    </citation>
    <scope>NUCLEOTIDE SEQUENCE</scope>
    <source>
        <strain evidence="13">NAR14</strain>
    </source>
</reference>
<dbReference type="PRINTS" id="PR01490">
    <property type="entry name" value="RTXTOXIND"/>
</dbReference>
<comment type="similarity">
    <text evidence="2 9">Belongs to the membrane fusion protein (MFP) (TC 8.A.1) family.</text>
</comment>
<keyword evidence="5 9" id="KW-0997">Cell inner membrane</keyword>
<evidence type="ECO:0000256" key="10">
    <source>
        <dbReference type="SAM" id="Coils"/>
    </source>
</evidence>
<evidence type="ECO:0000256" key="5">
    <source>
        <dbReference type="ARBA" id="ARBA00022519"/>
    </source>
</evidence>
<proteinExistence type="inferred from homology"/>
<protein>
    <recommendedName>
        <fullName evidence="9">Membrane fusion protein (MFP) family protein</fullName>
    </recommendedName>
</protein>
<feature type="coiled-coil region" evidence="10">
    <location>
        <begin position="245"/>
        <end position="279"/>
    </location>
</feature>
<keyword evidence="8" id="KW-0472">Membrane</keyword>
<evidence type="ECO:0000256" key="7">
    <source>
        <dbReference type="ARBA" id="ARBA00022989"/>
    </source>
</evidence>
<dbReference type="PANTHER" id="PTHR30386:SF17">
    <property type="entry name" value="ALKALINE PROTEASE SECRETION PROTEIN APRE"/>
    <property type="match status" value="1"/>
</dbReference>
<dbReference type="Pfam" id="PF26002">
    <property type="entry name" value="Beta-barrel_AprE"/>
    <property type="match status" value="1"/>
</dbReference>
<feature type="domain" description="AprE-like long alpha-helical hairpin" evidence="11">
    <location>
        <begin position="86"/>
        <end position="271"/>
    </location>
</feature>
<feature type="domain" description="AprE-like beta-barrel" evidence="12">
    <location>
        <begin position="314"/>
        <end position="403"/>
    </location>
</feature>
<dbReference type="InterPro" id="IPR050739">
    <property type="entry name" value="MFP"/>
</dbReference>
<dbReference type="InterPro" id="IPR058982">
    <property type="entry name" value="Beta-barrel_AprE"/>
</dbReference>
<accession>A0A9X2BY83</accession>
<evidence type="ECO:0000256" key="6">
    <source>
        <dbReference type="ARBA" id="ARBA00022692"/>
    </source>
</evidence>
<sequence length="425" mass="46712">MANFLKPIIIGVVGISVAFGGLLIWSALAPLASAAIAPGVIVVESNRKIVQHPDGGVVREILVRDGDLVASGQILAVLESSRLNLSLNNTREQLAINIANTERLEAERTGQPLAFSEQSLAEVSISQYPYIRRDQEIMYAARRAVIANNLAIAQSERAQAQSILGHLVIQLDAKIEHLRLAERDVSVAQDLARNGAGTERRLNEVRQVATEIRSDIASIRARIAENQARIERATLDESRSHWMYLESVEKDIAAARRERADLIEKIGSLNEQISRLTIRAPVAGRVVNQTISTIGGVVGSGMRMLEIVPAEDSLLIEAQVRPSDIENVRPGLNVEIRILGTYGMNLPRLNGLVSVVSADRLVDGPQNHQFFLVRINFDENSERFLRGHGLRPGVPTETIIYTGDSTMLAYLTSNLTRFFSLAMKE</sequence>
<evidence type="ECO:0000259" key="12">
    <source>
        <dbReference type="Pfam" id="PF26002"/>
    </source>
</evidence>
<comment type="subcellular location">
    <subcellularLocation>
        <location evidence="1 9">Cell inner membrane</location>
        <topology evidence="1 9">Single-pass membrane protein</topology>
    </subcellularLocation>
</comment>
<dbReference type="RefSeq" id="WP_248670153.1">
    <property type="nucleotide sequence ID" value="NZ_JALPRX010000181.1"/>
</dbReference>
<dbReference type="InterPro" id="IPR010129">
    <property type="entry name" value="T1SS_HlyD"/>
</dbReference>
<dbReference type="Proteomes" id="UP001139516">
    <property type="component" value="Unassembled WGS sequence"/>
</dbReference>
<dbReference type="InterPro" id="IPR011053">
    <property type="entry name" value="Single_hybrid_motif"/>
</dbReference>
<dbReference type="Pfam" id="PF25994">
    <property type="entry name" value="HH_AprE"/>
    <property type="match status" value="1"/>
</dbReference>
<organism evidence="13 14">
    <name type="scientific">Roseomonas acroporae</name>
    <dbReference type="NCBI Taxonomy" id="2937791"/>
    <lineage>
        <taxon>Bacteria</taxon>
        <taxon>Pseudomonadati</taxon>
        <taxon>Pseudomonadota</taxon>
        <taxon>Alphaproteobacteria</taxon>
        <taxon>Acetobacterales</taxon>
        <taxon>Roseomonadaceae</taxon>
        <taxon>Roseomonas</taxon>
    </lineage>
</organism>
<evidence type="ECO:0000256" key="8">
    <source>
        <dbReference type="ARBA" id="ARBA00023136"/>
    </source>
</evidence>
<gene>
    <name evidence="13" type="ORF">M0638_27530</name>
</gene>
<keyword evidence="6" id="KW-0812">Transmembrane</keyword>
<dbReference type="SUPFAM" id="SSF51230">
    <property type="entry name" value="Single hybrid motif"/>
    <property type="match status" value="1"/>
</dbReference>
<dbReference type="NCBIfam" id="TIGR01843">
    <property type="entry name" value="type_I_hlyD"/>
    <property type="match status" value="1"/>
</dbReference>
<comment type="caution">
    <text evidence="13">The sequence shown here is derived from an EMBL/GenBank/DDBJ whole genome shotgun (WGS) entry which is preliminary data.</text>
</comment>
<keyword evidence="14" id="KW-1185">Reference proteome</keyword>
<keyword evidence="10" id="KW-0175">Coiled coil</keyword>
<evidence type="ECO:0000256" key="9">
    <source>
        <dbReference type="RuleBase" id="RU365093"/>
    </source>
</evidence>
<evidence type="ECO:0000256" key="3">
    <source>
        <dbReference type="ARBA" id="ARBA00022448"/>
    </source>
</evidence>
<evidence type="ECO:0000256" key="4">
    <source>
        <dbReference type="ARBA" id="ARBA00022475"/>
    </source>
</evidence>
<evidence type="ECO:0000259" key="11">
    <source>
        <dbReference type="Pfam" id="PF25994"/>
    </source>
</evidence>
<keyword evidence="7" id="KW-1133">Transmembrane helix</keyword>
<dbReference type="GO" id="GO:0005886">
    <property type="term" value="C:plasma membrane"/>
    <property type="evidence" value="ECO:0007669"/>
    <property type="project" value="UniProtKB-SubCell"/>
</dbReference>